<dbReference type="AlphaFoldDB" id="A0A0W8G6P5"/>
<dbReference type="CDD" id="cd00293">
    <property type="entry name" value="USP-like"/>
    <property type="match status" value="1"/>
</dbReference>
<proteinExistence type="inferred from homology"/>
<dbReference type="PANTHER" id="PTHR46268">
    <property type="entry name" value="STRESS RESPONSE PROTEIN NHAX"/>
    <property type="match status" value="1"/>
</dbReference>
<dbReference type="Pfam" id="PF00582">
    <property type="entry name" value="Usp"/>
    <property type="match status" value="1"/>
</dbReference>
<accession>A0A0W8G6P5</accession>
<dbReference type="InterPro" id="IPR006016">
    <property type="entry name" value="UspA"/>
</dbReference>
<dbReference type="PANTHER" id="PTHR46268:SF6">
    <property type="entry name" value="UNIVERSAL STRESS PROTEIN UP12"/>
    <property type="match status" value="1"/>
</dbReference>
<dbReference type="PRINTS" id="PR01438">
    <property type="entry name" value="UNVRSLSTRESS"/>
</dbReference>
<dbReference type="SUPFAM" id="SSF52402">
    <property type="entry name" value="Adenine nucleotide alpha hydrolases-like"/>
    <property type="match status" value="1"/>
</dbReference>
<reference evidence="3" key="1">
    <citation type="journal article" date="2015" name="Proc. Natl. Acad. Sci. U.S.A.">
        <title>Networks of energetic and metabolic interactions define dynamics in microbial communities.</title>
        <authorList>
            <person name="Embree M."/>
            <person name="Liu J.K."/>
            <person name="Al-Bassam M.M."/>
            <person name="Zengler K."/>
        </authorList>
    </citation>
    <scope>NUCLEOTIDE SEQUENCE</scope>
</reference>
<dbReference type="InterPro" id="IPR014729">
    <property type="entry name" value="Rossmann-like_a/b/a_fold"/>
</dbReference>
<comment type="caution">
    <text evidence="3">The sequence shown here is derived from an EMBL/GenBank/DDBJ whole genome shotgun (WGS) entry which is preliminary data.</text>
</comment>
<sequence>MKKIIVAVDGSELSDKALDRAIFEATRHGAEVLCVNVVEGLTFLAYKREEIPDAWERLMREPNKLLAEAAQKAEAAGVRLRTLAEAGRPAETIAKLARQEKVDEIIVGSRGKNALDNMLLGSVSGRLVQIAPCTIVVVR</sequence>
<feature type="domain" description="UspA" evidence="2">
    <location>
        <begin position="1"/>
        <end position="139"/>
    </location>
</feature>
<dbReference type="InterPro" id="IPR006015">
    <property type="entry name" value="Universal_stress_UspA"/>
</dbReference>
<dbReference type="Gene3D" id="3.40.50.620">
    <property type="entry name" value="HUPs"/>
    <property type="match status" value="1"/>
</dbReference>
<dbReference type="EMBL" id="LNQE01000172">
    <property type="protein sequence ID" value="KUG28824.1"/>
    <property type="molecule type" value="Genomic_DNA"/>
</dbReference>
<organism evidence="3">
    <name type="scientific">hydrocarbon metagenome</name>
    <dbReference type="NCBI Taxonomy" id="938273"/>
    <lineage>
        <taxon>unclassified sequences</taxon>
        <taxon>metagenomes</taxon>
        <taxon>ecological metagenomes</taxon>
    </lineage>
</organism>
<evidence type="ECO:0000256" key="1">
    <source>
        <dbReference type="ARBA" id="ARBA00008791"/>
    </source>
</evidence>
<evidence type="ECO:0000313" key="3">
    <source>
        <dbReference type="EMBL" id="KUG28824.1"/>
    </source>
</evidence>
<gene>
    <name evidence="3" type="ORF">ASZ90_001297</name>
</gene>
<name>A0A0W8G6P5_9ZZZZ</name>
<evidence type="ECO:0000259" key="2">
    <source>
        <dbReference type="Pfam" id="PF00582"/>
    </source>
</evidence>
<protein>
    <submittedName>
        <fullName evidence="3">Universal stress protein uspa</fullName>
    </submittedName>
</protein>
<comment type="similarity">
    <text evidence="1">Belongs to the universal stress protein A family.</text>
</comment>